<dbReference type="Proteomes" id="UP000215914">
    <property type="component" value="Chromosome 9"/>
</dbReference>
<accession>A0A251TSI3</accession>
<dbReference type="AlphaFoldDB" id="A0A251TSI3"/>
<sequence>MAEWGIYGLIQNDERNSKLDLVLLRWIRVGCLYQELLLNMKTVLTNFLILSFLPRVKMVKYHVHALIAVIKYGLIGRRLERISNVSGLLKATELHLLFPNHVKPLCWMLKMTCKGWCMMHSTGLVRTYMKMK</sequence>
<dbReference type="InParanoid" id="A0A251TSI3"/>
<reference evidence="2" key="1">
    <citation type="journal article" date="2017" name="Nature">
        <title>The sunflower genome provides insights into oil metabolism, flowering and Asterid evolution.</title>
        <authorList>
            <person name="Badouin H."/>
            <person name="Gouzy J."/>
            <person name="Grassa C.J."/>
            <person name="Murat F."/>
            <person name="Staton S.E."/>
            <person name="Cottret L."/>
            <person name="Lelandais-Briere C."/>
            <person name="Owens G.L."/>
            <person name="Carrere S."/>
            <person name="Mayjonade B."/>
            <person name="Legrand L."/>
            <person name="Gill N."/>
            <person name="Kane N.C."/>
            <person name="Bowers J.E."/>
            <person name="Hubner S."/>
            <person name="Bellec A."/>
            <person name="Berard A."/>
            <person name="Berges H."/>
            <person name="Blanchet N."/>
            <person name="Boniface M.C."/>
            <person name="Brunel D."/>
            <person name="Catrice O."/>
            <person name="Chaidir N."/>
            <person name="Claudel C."/>
            <person name="Donnadieu C."/>
            <person name="Faraut T."/>
            <person name="Fievet G."/>
            <person name="Helmstetter N."/>
            <person name="King M."/>
            <person name="Knapp S.J."/>
            <person name="Lai Z."/>
            <person name="Le Paslier M.C."/>
            <person name="Lippi Y."/>
            <person name="Lorenzon L."/>
            <person name="Mandel J.R."/>
            <person name="Marage G."/>
            <person name="Marchand G."/>
            <person name="Marquand E."/>
            <person name="Bret-Mestries E."/>
            <person name="Morien E."/>
            <person name="Nambeesan S."/>
            <person name="Nguyen T."/>
            <person name="Pegot-Espagnet P."/>
            <person name="Pouilly N."/>
            <person name="Raftis F."/>
            <person name="Sallet E."/>
            <person name="Schiex T."/>
            <person name="Thomas J."/>
            <person name="Vandecasteele C."/>
            <person name="Vares D."/>
            <person name="Vear F."/>
            <person name="Vautrin S."/>
            <person name="Crespi M."/>
            <person name="Mangin B."/>
            <person name="Burke J.M."/>
            <person name="Salse J."/>
            <person name="Munos S."/>
            <person name="Vincourt P."/>
            <person name="Rieseberg L.H."/>
            <person name="Langlade N.B."/>
        </authorList>
    </citation>
    <scope>NUCLEOTIDE SEQUENCE [LARGE SCALE GENOMIC DNA]</scope>
    <source>
        <strain evidence="2">cv. SF193</strain>
    </source>
</reference>
<evidence type="ECO:0000313" key="2">
    <source>
        <dbReference type="Proteomes" id="UP000215914"/>
    </source>
</evidence>
<name>A0A251TSI3_HELAN</name>
<organism evidence="1 2">
    <name type="scientific">Helianthus annuus</name>
    <name type="common">Common sunflower</name>
    <dbReference type="NCBI Taxonomy" id="4232"/>
    <lineage>
        <taxon>Eukaryota</taxon>
        <taxon>Viridiplantae</taxon>
        <taxon>Streptophyta</taxon>
        <taxon>Embryophyta</taxon>
        <taxon>Tracheophyta</taxon>
        <taxon>Spermatophyta</taxon>
        <taxon>Magnoliopsida</taxon>
        <taxon>eudicotyledons</taxon>
        <taxon>Gunneridae</taxon>
        <taxon>Pentapetalae</taxon>
        <taxon>asterids</taxon>
        <taxon>campanulids</taxon>
        <taxon>Asterales</taxon>
        <taxon>Asteraceae</taxon>
        <taxon>Asteroideae</taxon>
        <taxon>Heliantheae alliance</taxon>
        <taxon>Heliantheae</taxon>
        <taxon>Helianthus</taxon>
    </lineage>
</organism>
<proteinExistence type="predicted"/>
<gene>
    <name evidence="1" type="ORF">HannXRQ_Chr09g0245341</name>
</gene>
<dbReference type="EMBL" id="CM007898">
    <property type="protein sequence ID" value="OTG14075.1"/>
    <property type="molecule type" value="Genomic_DNA"/>
</dbReference>
<evidence type="ECO:0000313" key="1">
    <source>
        <dbReference type="EMBL" id="OTG14075.1"/>
    </source>
</evidence>
<protein>
    <submittedName>
        <fullName evidence="1">Uncharacterized protein</fullName>
    </submittedName>
</protein>
<keyword evidence="2" id="KW-1185">Reference proteome</keyword>